<proteinExistence type="inferred from homology"/>
<dbReference type="SMART" id="SM00854">
    <property type="entry name" value="PGA_cap"/>
    <property type="match status" value="1"/>
</dbReference>
<comment type="caution">
    <text evidence="4">The sequence shown here is derived from an EMBL/GenBank/DDBJ whole genome shotgun (WGS) entry which is preliminary data.</text>
</comment>
<evidence type="ECO:0000313" key="5">
    <source>
        <dbReference type="Proteomes" id="UP000824162"/>
    </source>
</evidence>
<dbReference type="PANTHER" id="PTHR33393">
    <property type="entry name" value="POLYGLUTAMINE SYNTHESIS ACCESSORY PROTEIN RV0574C-RELATED"/>
    <property type="match status" value="1"/>
</dbReference>
<dbReference type="Proteomes" id="UP000824162">
    <property type="component" value="Unassembled WGS sequence"/>
</dbReference>
<feature type="chain" id="PRO_5038649356" evidence="2">
    <location>
        <begin position="28"/>
        <end position="351"/>
    </location>
</feature>
<accession>A0A9D1TLR1</accession>
<sequence length="351" mass="38173">MKRSRIVLSLLAAVFMAVCLSACGNRAEDGAETAGTDTQPDENLTSVTISCAGDCTLGSDESFSGDTFEEVLSRNNGSYSYFFENVKPVFESDDVTIVNLEGTLSNNGEREPKTFAFRGAPDYVNILRDGSVEAVTLANNHSSDYGEVSLSDTKETLSGAGIKYAADREIARLDVRGVRVAVVGLYQLDGSADKIIDSVMAQTADDDLVIVEVHWGEEGSGTPSEEQISLAHRAVDLGADLVIGHHPHVLQGVEKYKGKYICYSLGNFCFGGNTDPSDKDTMIFRQTFTFREGMAGNTDDYRIIPCSISSESSYNNYQPTPLSGNEKERVQNKIRRLSENLGDGNLDLKFD</sequence>
<reference evidence="4" key="2">
    <citation type="submission" date="2021-04" db="EMBL/GenBank/DDBJ databases">
        <authorList>
            <person name="Gilroy R."/>
        </authorList>
    </citation>
    <scope>NUCLEOTIDE SEQUENCE</scope>
    <source>
        <strain evidence="4">5790</strain>
    </source>
</reference>
<dbReference type="PANTHER" id="PTHR33393:SF13">
    <property type="entry name" value="PGA BIOSYNTHESIS PROTEIN CAPA"/>
    <property type="match status" value="1"/>
</dbReference>
<evidence type="ECO:0000313" key="4">
    <source>
        <dbReference type="EMBL" id="HIV86055.1"/>
    </source>
</evidence>
<evidence type="ECO:0000256" key="1">
    <source>
        <dbReference type="ARBA" id="ARBA00005662"/>
    </source>
</evidence>
<evidence type="ECO:0000256" key="2">
    <source>
        <dbReference type="SAM" id="SignalP"/>
    </source>
</evidence>
<organism evidence="4 5">
    <name type="scientific">Candidatus Monoglobus merdigallinarum</name>
    <dbReference type="NCBI Taxonomy" id="2838698"/>
    <lineage>
        <taxon>Bacteria</taxon>
        <taxon>Bacillati</taxon>
        <taxon>Bacillota</taxon>
        <taxon>Clostridia</taxon>
        <taxon>Monoglobales</taxon>
        <taxon>Monoglobaceae</taxon>
        <taxon>Monoglobus</taxon>
    </lineage>
</organism>
<dbReference type="Pfam" id="PF09587">
    <property type="entry name" value="PGA_cap"/>
    <property type="match status" value="1"/>
</dbReference>
<gene>
    <name evidence="4" type="ORF">H9900_04510</name>
</gene>
<protein>
    <submittedName>
        <fullName evidence="4">CapA family protein</fullName>
    </submittedName>
</protein>
<dbReference type="CDD" id="cd07381">
    <property type="entry name" value="MPP_CapA"/>
    <property type="match status" value="1"/>
</dbReference>
<reference evidence="4" key="1">
    <citation type="journal article" date="2021" name="PeerJ">
        <title>Extensive microbial diversity within the chicken gut microbiome revealed by metagenomics and culture.</title>
        <authorList>
            <person name="Gilroy R."/>
            <person name="Ravi A."/>
            <person name="Getino M."/>
            <person name="Pursley I."/>
            <person name="Horton D.L."/>
            <person name="Alikhan N.F."/>
            <person name="Baker D."/>
            <person name="Gharbi K."/>
            <person name="Hall N."/>
            <person name="Watson M."/>
            <person name="Adriaenssens E.M."/>
            <person name="Foster-Nyarko E."/>
            <person name="Jarju S."/>
            <person name="Secka A."/>
            <person name="Antonio M."/>
            <person name="Oren A."/>
            <person name="Chaudhuri R.R."/>
            <person name="La Ragione R."/>
            <person name="Hildebrand F."/>
            <person name="Pallen M.J."/>
        </authorList>
    </citation>
    <scope>NUCLEOTIDE SEQUENCE</scope>
    <source>
        <strain evidence="4">5790</strain>
    </source>
</reference>
<dbReference type="InterPro" id="IPR052169">
    <property type="entry name" value="CW_Biosynth-Accessory"/>
</dbReference>
<feature type="domain" description="Capsule synthesis protein CapA" evidence="3">
    <location>
        <begin position="48"/>
        <end position="272"/>
    </location>
</feature>
<keyword evidence="2" id="KW-0732">Signal</keyword>
<comment type="similarity">
    <text evidence="1">Belongs to the CapA family.</text>
</comment>
<dbReference type="EMBL" id="DXIJ01000093">
    <property type="protein sequence ID" value="HIV86055.1"/>
    <property type="molecule type" value="Genomic_DNA"/>
</dbReference>
<dbReference type="InterPro" id="IPR019079">
    <property type="entry name" value="Capsule_synth_CapA"/>
</dbReference>
<dbReference type="AlphaFoldDB" id="A0A9D1TLR1"/>
<dbReference type="SUPFAM" id="SSF56300">
    <property type="entry name" value="Metallo-dependent phosphatases"/>
    <property type="match status" value="1"/>
</dbReference>
<feature type="signal peptide" evidence="2">
    <location>
        <begin position="1"/>
        <end position="27"/>
    </location>
</feature>
<name>A0A9D1TLR1_9FIRM</name>
<dbReference type="Gene3D" id="3.60.21.10">
    <property type="match status" value="1"/>
</dbReference>
<evidence type="ECO:0000259" key="3">
    <source>
        <dbReference type="SMART" id="SM00854"/>
    </source>
</evidence>
<dbReference type="InterPro" id="IPR029052">
    <property type="entry name" value="Metallo-depent_PP-like"/>
</dbReference>